<dbReference type="RefSeq" id="WP_074757929.1">
    <property type="nucleotide sequence ID" value="NZ_FOGJ01000025.1"/>
</dbReference>
<feature type="active site" description="Proton donor" evidence="4">
    <location>
        <position position="167"/>
    </location>
</feature>
<organism evidence="6 7">
    <name type="scientific">Butyrivibrio fibrisolvens</name>
    <dbReference type="NCBI Taxonomy" id="831"/>
    <lineage>
        <taxon>Bacteria</taxon>
        <taxon>Bacillati</taxon>
        <taxon>Bacillota</taxon>
        <taxon>Clostridia</taxon>
        <taxon>Lachnospirales</taxon>
        <taxon>Lachnospiraceae</taxon>
        <taxon>Butyrivibrio</taxon>
    </lineage>
</organism>
<dbReference type="Proteomes" id="UP000182584">
    <property type="component" value="Unassembled WGS sequence"/>
</dbReference>
<evidence type="ECO:0000313" key="6">
    <source>
        <dbReference type="EMBL" id="SES25335.1"/>
    </source>
</evidence>
<proteinExistence type="inferred from homology"/>
<evidence type="ECO:0000259" key="5">
    <source>
        <dbReference type="Pfam" id="PF01229"/>
    </source>
</evidence>
<dbReference type="InterPro" id="IPR051923">
    <property type="entry name" value="Glycosyl_Hydrolase_39"/>
</dbReference>
<dbReference type="SUPFAM" id="SSF51445">
    <property type="entry name" value="(Trans)glycosidases"/>
    <property type="match status" value="1"/>
</dbReference>
<dbReference type="PANTHER" id="PTHR12631:SF10">
    <property type="entry name" value="BETA-XYLOSIDASE-LIKE PROTEIN-RELATED"/>
    <property type="match status" value="1"/>
</dbReference>
<dbReference type="Gene3D" id="2.60.40.1500">
    <property type="entry name" value="Glycosyl hydrolase domain, family 39"/>
    <property type="match status" value="1"/>
</dbReference>
<accession>A0A1H9VUI5</accession>
<dbReference type="EMBL" id="FOGJ01000025">
    <property type="protein sequence ID" value="SES25335.1"/>
    <property type="molecule type" value="Genomic_DNA"/>
</dbReference>
<evidence type="ECO:0000256" key="4">
    <source>
        <dbReference type="PIRSR" id="PIRSR600514-1"/>
    </source>
</evidence>
<keyword evidence="2" id="KW-0378">Hydrolase</keyword>
<dbReference type="InterPro" id="IPR017853">
    <property type="entry name" value="GH"/>
</dbReference>
<dbReference type="InterPro" id="IPR049166">
    <property type="entry name" value="GH39_cat"/>
</dbReference>
<name>A0A1H9VUI5_BUTFI</name>
<dbReference type="GO" id="GO:0004553">
    <property type="term" value="F:hydrolase activity, hydrolyzing O-glycosyl compounds"/>
    <property type="evidence" value="ECO:0007669"/>
    <property type="project" value="InterPro"/>
</dbReference>
<dbReference type="PRINTS" id="PR00745">
    <property type="entry name" value="GLHYDRLASE39"/>
</dbReference>
<protein>
    <submittedName>
        <fullName evidence="6">Xylan 1,4-beta-xylosidase</fullName>
    </submittedName>
</protein>
<evidence type="ECO:0000256" key="3">
    <source>
        <dbReference type="ARBA" id="ARBA00023295"/>
    </source>
</evidence>
<dbReference type="GO" id="GO:0005975">
    <property type="term" value="P:carbohydrate metabolic process"/>
    <property type="evidence" value="ECO:0007669"/>
    <property type="project" value="InterPro"/>
</dbReference>
<evidence type="ECO:0000256" key="1">
    <source>
        <dbReference type="ARBA" id="ARBA00008875"/>
    </source>
</evidence>
<dbReference type="PANTHER" id="PTHR12631">
    <property type="entry name" value="ALPHA-L-IDURONIDASE"/>
    <property type="match status" value="1"/>
</dbReference>
<comment type="similarity">
    <text evidence="1">Belongs to the glycosyl hydrolase 39 family.</text>
</comment>
<feature type="domain" description="Glycosyl hydrolases family 39 N-terminal catalytic" evidence="5">
    <location>
        <begin position="15"/>
        <end position="474"/>
    </location>
</feature>
<keyword evidence="3" id="KW-0326">Glycosidase</keyword>
<dbReference type="OrthoDB" id="9776971at2"/>
<dbReference type="Gene3D" id="3.20.20.80">
    <property type="entry name" value="Glycosidases"/>
    <property type="match status" value="1"/>
</dbReference>
<reference evidence="6 7" key="1">
    <citation type="submission" date="2016-10" db="EMBL/GenBank/DDBJ databases">
        <authorList>
            <person name="de Groot N.N."/>
        </authorList>
    </citation>
    <scope>NUCLEOTIDE SEQUENCE [LARGE SCALE GENOMIC DNA]</scope>
    <source>
        <strain evidence="6 7">AR40</strain>
    </source>
</reference>
<gene>
    <name evidence="6" type="ORF">SAMN04487884_12523</name>
</gene>
<dbReference type="InterPro" id="IPR000514">
    <property type="entry name" value="Glyco_hydro_39"/>
</dbReference>
<evidence type="ECO:0000313" key="7">
    <source>
        <dbReference type="Proteomes" id="UP000182584"/>
    </source>
</evidence>
<sequence>MENQKTINKFISVKATDTAPFYNNVDFCVGTGRFGLALTKEYLDELAFVQEEIGFKHIRGHGIFTDDTAVYHEYEEDGITKVEYNYTYLDRIMDEYLKLGIRPFIELGFMPKDLASGTQTVFYWKGNTTPPKSYERWCDLVVALLSHLIDRYGESDVTTWPIEVWNEPNLPGFWEHADMKEYCKLFKETFTAIKELNPAFKVGGPAICGVKDAEWIKGFLDFCKESGLKPDFITRHHYTIEFPEADGHYDYSVLMDEEAGFANLQSTRDIIDSFDEYKGLPIHITEFSSSYTPKGVIHDTNLNAALMARQLSRLGDMNESYSYWTFGDVFEETGVPFSLFHGGFGLVAAGSIPKPTFWTFKFYTDLKKSGEGCVFKNDNAVIEKTAKGYAGVLFNESSDESLDIKLSLEDITKGDDADNEYTLIIKTVSPKTTNPLKLWHDLGEPATPNSEQTKLIKSAAFPQVTSDRITVNNGCISFDQTLDPETVVYFELSKSKVKSDRGYSYERTITTR</sequence>
<dbReference type="eggNOG" id="COG3664">
    <property type="taxonomic scope" value="Bacteria"/>
</dbReference>
<dbReference type="AlphaFoldDB" id="A0A1H9VUI5"/>
<dbReference type="SUPFAM" id="SSF51011">
    <property type="entry name" value="Glycosyl hydrolase domain"/>
    <property type="match status" value="1"/>
</dbReference>
<dbReference type="Pfam" id="PF01229">
    <property type="entry name" value="Glyco_hydro_39"/>
    <property type="match status" value="1"/>
</dbReference>
<evidence type="ECO:0000256" key="2">
    <source>
        <dbReference type="ARBA" id="ARBA00022801"/>
    </source>
</evidence>